<comment type="caution">
    <text evidence="1">The sequence shown here is derived from an EMBL/GenBank/DDBJ whole genome shotgun (WGS) entry which is preliminary data.</text>
</comment>
<dbReference type="InterPro" id="IPR049152">
    <property type="entry name" value="EFR3-like_ARM"/>
</dbReference>
<protein>
    <submittedName>
        <fullName evidence="1">Uncharacterized protein</fullName>
    </submittedName>
</protein>
<dbReference type="AlphaFoldDB" id="A0A8T3C4H3"/>
<dbReference type="SMR" id="A0A8T3C4H3"/>
<accession>A0A8T3C4H3</accession>
<dbReference type="PANTHER" id="PTHR46087:SF9">
    <property type="entry name" value="ARM REPEAT SUPERFAMILY PROTEIN"/>
    <property type="match status" value="1"/>
</dbReference>
<keyword evidence="2" id="KW-1185">Reference proteome</keyword>
<evidence type="ECO:0000313" key="2">
    <source>
        <dbReference type="Proteomes" id="UP000829196"/>
    </source>
</evidence>
<dbReference type="Pfam" id="PF21052">
    <property type="entry name" value="EFR3_ARM"/>
    <property type="match status" value="1"/>
</dbReference>
<dbReference type="EMBL" id="JAGYWB010000002">
    <property type="protein sequence ID" value="KAI0528653.1"/>
    <property type="molecule type" value="Genomic_DNA"/>
</dbReference>
<evidence type="ECO:0000313" key="1">
    <source>
        <dbReference type="EMBL" id="KAI0528653.1"/>
    </source>
</evidence>
<dbReference type="PANTHER" id="PTHR46087">
    <property type="entry name" value="PUTATIVE, EXPRESSED-RELATED"/>
    <property type="match status" value="1"/>
</dbReference>
<gene>
    <name evidence="1" type="ORF">KFK09_001195</name>
</gene>
<dbReference type="Proteomes" id="UP000829196">
    <property type="component" value="Unassembled WGS sequence"/>
</dbReference>
<dbReference type="InterPro" id="IPR055296">
    <property type="entry name" value="SRL2-like"/>
</dbReference>
<reference evidence="1" key="1">
    <citation type="journal article" date="2022" name="Front. Genet.">
        <title>Chromosome-Scale Assembly of the Dendrobium nobile Genome Provides Insights Into the Molecular Mechanism of the Biosynthesis of the Medicinal Active Ingredient of Dendrobium.</title>
        <authorList>
            <person name="Xu Q."/>
            <person name="Niu S.-C."/>
            <person name="Li K.-L."/>
            <person name="Zheng P.-J."/>
            <person name="Zhang X.-J."/>
            <person name="Jia Y."/>
            <person name="Liu Y."/>
            <person name="Niu Y.-X."/>
            <person name="Yu L.-H."/>
            <person name="Chen D.-F."/>
            <person name="Zhang G.-Q."/>
        </authorList>
    </citation>
    <scope>NUCLEOTIDE SEQUENCE</scope>
    <source>
        <tissue evidence="1">Leaf</tissue>
    </source>
</reference>
<sequence>MLVTMGPVSRNVYPACENLCVFCPSLRTSSRQPVKRYKKLLADIFPKSKDEEPNDRKICKLCEYASKNPLRMPKITTYLEQRCYKELRSEEFVFVKIIMRIYHKLLFSCKEQMSLFASSFLTIIETLLDQPRQNEMRIVGCKTLFYFVNSQIDGTYMFNLEGMIPKFCQLAQEIDEDLRAAGLQALSAMGTMGDDGDGEDGMVGMFRGVTLNIQGIQVRDDFLPLELGSIDVILGMR</sequence>
<proteinExistence type="predicted"/>
<dbReference type="OrthoDB" id="19232at2759"/>
<dbReference type="SUPFAM" id="SSF48371">
    <property type="entry name" value="ARM repeat"/>
    <property type="match status" value="1"/>
</dbReference>
<name>A0A8T3C4H3_DENNO</name>
<dbReference type="InterPro" id="IPR016024">
    <property type="entry name" value="ARM-type_fold"/>
</dbReference>
<organism evidence="1 2">
    <name type="scientific">Dendrobium nobile</name>
    <name type="common">Orchid</name>
    <dbReference type="NCBI Taxonomy" id="94219"/>
    <lineage>
        <taxon>Eukaryota</taxon>
        <taxon>Viridiplantae</taxon>
        <taxon>Streptophyta</taxon>
        <taxon>Embryophyta</taxon>
        <taxon>Tracheophyta</taxon>
        <taxon>Spermatophyta</taxon>
        <taxon>Magnoliopsida</taxon>
        <taxon>Liliopsida</taxon>
        <taxon>Asparagales</taxon>
        <taxon>Orchidaceae</taxon>
        <taxon>Epidendroideae</taxon>
        <taxon>Malaxideae</taxon>
        <taxon>Dendrobiinae</taxon>
        <taxon>Dendrobium</taxon>
    </lineage>
</organism>